<sequence>MKNNYICPLALGEVARLLAVSTRTINRLIDKGDLSAVRIGSALAVPFDGMPVDLQRCFDFAKPQALLTLHEVAAELGCSPDDVRAKTATGKLASVRIGRSLRWSPIEIKRNAEGGKPA</sequence>
<dbReference type="Proteomes" id="UP001139477">
    <property type="component" value="Unassembled WGS sequence"/>
</dbReference>
<evidence type="ECO:0000313" key="2">
    <source>
        <dbReference type="Proteomes" id="UP001139477"/>
    </source>
</evidence>
<dbReference type="AlphaFoldDB" id="A0A9X2FPV8"/>
<name>A0A9X2FPV8_9RHOB</name>
<keyword evidence="2" id="KW-1185">Reference proteome</keyword>
<organism evidence="1 2">
    <name type="scientific">Limimaricola litoreus</name>
    <dbReference type="NCBI Taxonomy" id="2955316"/>
    <lineage>
        <taxon>Bacteria</taxon>
        <taxon>Pseudomonadati</taxon>
        <taxon>Pseudomonadota</taxon>
        <taxon>Alphaproteobacteria</taxon>
        <taxon>Rhodobacterales</taxon>
        <taxon>Paracoccaceae</taxon>
        <taxon>Limimaricola</taxon>
    </lineage>
</organism>
<dbReference type="NCBIfam" id="TIGR01764">
    <property type="entry name" value="excise"/>
    <property type="match status" value="1"/>
</dbReference>
<dbReference type="InterPro" id="IPR010093">
    <property type="entry name" value="SinI_DNA-bd"/>
</dbReference>
<accession>A0A9X2FPV8</accession>
<gene>
    <name evidence="1" type="ORF">NHG85_12770</name>
</gene>
<dbReference type="GO" id="GO:0003677">
    <property type="term" value="F:DNA binding"/>
    <property type="evidence" value="ECO:0007669"/>
    <property type="project" value="InterPro"/>
</dbReference>
<protein>
    <submittedName>
        <fullName evidence="1">Helix-turn-helix domain-containing protein</fullName>
    </submittedName>
</protein>
<dbReference type="EMBL" id="JAMYXC010000197">
    <property type="protein sequence ID" value="MCP1169384.1"/>
    <property type="molecule type" value="Genomic_DNA"/>
</dbReference>
<reference evidence="1" key="1">
    <citation type="submission" date="2022-06" db="EMBL/GenBank/DDBJ databases">
        <title>Limimaricola sediminis sp. nov., isolated from an intertidal sediment.</title>
        <authorList>
            <person name="Shao X."/>
        </authorList>
    </citation>
    <scope>NUCLEOTIDE SEQUENCE</scope>
    <source>
        <strain evidence="1">ASW11-118</strain>
    </source>
</reference>
<dbReference type="RefSeq" id="WP_253332944.1">
    <property type="nucleotide sequence ID" value="NZ_JAMYXC010000197.1"/>
</dbReference>
<evidence type="ECO:0000313" key="1">
    <source>
        <dbReference type="EMBL" id="MCP1169384.1"/>
    </source>
</evidence>
<comment type="caution">
    <text evidence="1">The sequence shown here is derived from an EMBL/GenBank/DDBJ whole genome shotgun (WGS) entry which is preliminary data.</text>
</comment>
<proteinExistence type="predicted"/>